<comment type="caution">
    <text evidence="4">The sequence shown here is derived from an EMBL/GenBank/DDBJ whole genome shotgun (WGS) entry which is preliminary data.</text>
</comment>
<dbReference type="SUPFAM" id="SSF56176">
    <property type="entry name" value="FAD-binding/transporter-associated domain-like"/>
    <property type="match status" value="1"/>
</dbReference>
<keyword evidence="2" id="KW-0560">Oxidoreductase</keyword>
<organism evidence="4 5">
    <name type="scientific">Alicyclobacillus cellulosilyticus</name>
    <dbReference type="NCBI Taxonomy" id="1003997"/>
    <lineage>
        <taxon>Bacteria</taxon>
        <taxon>Bacillati</taxon>
        <taxon>Bacillota</taxon>
        <taxon>Bacilli</taxon>
        <taxon>Bacillales</taxon>
        <taxon>Alicyclobacillaceae</taxon>
        <taxon>Alicyclobacillus</taxon>
    </lineage>
</organism>
<dbReference type="InterPro" id="IPR016169">
    <property type="entry name" value="FAD-bd_PCMH_sub2"/>
</dbReference>
<evidence type="ECO:0000256" key="2">
    <source>
        <dbReference type="ARBA" id="ARBA00023002"/>
    </source>
</evidence>
<dbReference type="PANTHER" id="PTHR42934">
    <property type="entry name" value="GLYCOLATE OXIDASE SUBUNIT GLCD"/>
    <property type="match status" value="1"/>
</dbReference>
<dbReference type="InterPro" id="IPR016166">
    <property type="entry name" value="FAD-bd_PCMH"/>
</dbReference>
<evidence type="ECO:0000256" key="1">
    <source>
        <dbReference type="ARBA" id="ARBA00022630"/>
    </source>
</evidence>
<sequence>MKTEWLSKLKQVLPGETVFTDTHSRMKFSRDYFHFSPVLERELSSCVADCIVRPHTDAELDMVLSIAAEYEVPITVRGSGTGNYGQSVPMCGGIVLDMSSLDQILGIENGIMVARAGARMGRMERFARRHGWELRVYPSTFRTATIGGFVAGGSGGIGSIKWGTVWDGWVRKLKVKTVESQPRTVLVEGDEVIPYIHNYGTSGVVSELHIALAPKVEWEQWAIAFSDFILALRFGLALAHDEALPKRLVSIHEWPIPSYFSPIRLPRDRAVCLLEVGTEGAERLLKYVNEFRGDIALHIGPEAYHRGTGLSDFTWNHTTLWARKQDPNMTYLQAQFSIQTWENQIQILKSEFPDLLMHIELMKSQDVLTVSGLPLLPYKDDVHLDAVIQRCESIGVFIANPHTWRLEYGGRSPEKKKLLEVKRMNDPFGLLNPLKLNIEENAEQAV</sequence>
<reference evidence="4" key="2">
    <citation type="submission" date="2020-09" db="EMBL/GenBank/DDBJ databases">
        <authorList>
            <person name="Sun Q."/>
            <person name="Ohkuma M."/>
        </authorList>
    </citation>
    <scope>NUCLEOTIDE SEQUENCE</scope>
    <source>
        <strain evidence="4">JCM 18487</strain>
    </source>
</reference>
<name>A0A917KJY2_9BACL</name>
<dbReference type="InterPro" id="IPR051914">
    <property type="entry name" value="FAD-linked_OxidoTrans_Type4"/>
</dbReference>
<accession>A0A917KJY2</accession>
<dbReference type="Proteomes" id="UP000637695">
    <property type="component" value="Unassembled WGS sequence"/>
</dbReference>
<feature type="domain" description="FAD-binding PCMH-type" evidence="3">
    <location>
        <begin position="44"/>
        <end position="215"/>
    </location>
</feature>
<dbReference type="AlphaFoldDB" id="A0A917KJY2"/>
<dbReference type="Gene3D" id="3.30.465.10">
    <property type="match status" value="1"/>
</dbReference>
<dbReference type="InterPro" id="IPR006094">
    <property type="entry name" value="Oxid_FAD_bind_N"/>
</dbReference>
<dbReference type="GO" id="GO:0071949">
    <property type="term" value="F:FAD binding"/>
    <property type="evidence" value="ECO:0007669"/>
    <property type="project" value="InterPro"/>
</dbReference>
<evidence type="ECO:0000259" key="3">
    <source>
        <dbReference type="PROSITE" id="PS51387"/>
    </source>
</evidence>
<protein>
    <submittedName>
        <fullName evidence="4">FAD-linked oxidase</fullName>
    </submittedName>
</protein>
<gene>
    <name evidence="4" type="ORF">GCM10010885_22610</name>
</gene>
<dbReference type="EMBL" id="BMOY01000047">
    <property type="protein sequence ID" value="GGJ12762.1"/>
    <property type="molecule type" value="Genomic_DNA"/>
</dbReference>
<dbReference type="RefSeq" id="WP_188883199.1">
    <property type="nucleotide sequence ID" value="NZ_BMOY01000047.1"/>
</dbReference>
<dbReference type="GO" id="GO:0016491">
    <property type="term" value="F:oxidoreductase activity"/>
    <property type="evidence" value="ECO:0007669"/>
    <property type="project" value="UniProtKB-KW"/>
</dbReference>
<evidence type="ECO:0000313" key="5">
    <source>
        <dbReference type="Proteomes" id="UP000637695"/>
    </source>
</evidence>
<dbReference type="Pfam" id="PF01565">
    <property type="entry name" value="FAD_binding_4"/>
    <property type="match status" value="1"/>
</dbReference>
<dbReference type="InterPro" id="IPR036318">
    <property type="entry name" value="FAD-bd_PCMH-like_sf"/>
</dbReference>
<keyword evidence="5" id="KW-1185">Reference proteome</keyword>
<keyword evidence="1" id="KW-0285">Flavoprotein</keyword>
<dbReference type="PROSITE" id="PS51387">
    <property type="entry name" value="FAD_PCMH"/>
    <property type="match status" value="1"/>
</dbReference>
<evidence type="ECO:0000313" key="4">
    <source>
        <dbReference type="EMBL" id="GGJ12762.1"/>
    </source>
</evidence>
<dbReference type="PANTHER" id="PTHR42934:SF2">
    <property type="entry name" value="GLYCOLATE OXIDASE SUBUNIT GLCD"/>
    <property type="match status" value="1"/>
</dbReference>
<reference evidence="4" key="1">
    <citation type="journal article" date="2014" name="Int. J. Syst. Evol. Microbiol.">
        <title>Complete genome sequence of Corynebacterium casei LMG S-19264T (=DSM 44701T), isolated from a smear-ripened cheese.</title>
        <authorList>
            <consortium name="US DOE Joint Genome Institute (JGI-PGF)"/>
            <person name="Walter F."/>
            <person name="Albersmeier A."/>
            <person name="Kalinowski J."/>
            <person name="Ruckert C."/>
        </authorList>
    </citation>
    <scope>NUCLEOTIDE SEQUENCE</scope>
    <source>
        <strain evidence="4">JCM 18487</strain>
    </source>
</reference>
<proteinExistence type="predicted"/>